<evidence type="ECO:0000259" key="2">
    <source>
        <dbReference type="SMART" id="SM00943"/>
    </source>
</evidence>
<evidence type="ECO:0000313" key="3">
    <source>
        <dbReference type="EMBL" id="WUM20962.1"/>
    </source>
</evidence>
<dbReference type="RefSeq" id="WP_328858154.1">
    <property type="nucleotide sequence ID" value="NZ_CP108021.1"/>
</dbReference>
<dbReference type="Pfam" id="PF09250">
    <property type="entry name" value="Prim-Pol"/>
    <property type="match status" value="1"/>
</dbReference>
<dbReference type="CDD" id="cd04859">
    <property type="entry name" value="Prim_Pol"/>
    <property type="match status" value="1"/>
</dbReference>
<evidence type="ECO:0000313" key="4">
    <source>
        <dbReference type="Proteomes" id="UP001432128"/>
    </source>
</evidence>
<evidence type="ECO:0000256" key="1">
    <source>
        <dbReference type="SAM" id="MobiDB-lite"/>
    </source>
</evidence>
<feature type="domain" description="DNA primase/polymerase bifunctional N-terminal" evidence="2">
    <location>
        <begin position="9"/>
        <end position="177"/>
    </location>
</feature>
<sequence>MDTDFLSAAVCYLDAGWFSILALPQGKKYPPPTGFTGHDAPDASFPDLTAWAEDNPEQNLALRMPENVIGIDVDHYNGKQGGDTISDAEQRWGALPPTWRTTSRDDEHSGIRFYRVAPGTHLKDRLGDAVEIIQRSHRYAMAWPSVHPSGGTYAWIGPDGQNTIPNVDDLPPLPIEWERGLEVTAPRLVADASQLDGIDFATTGPMSPSVDGRLREAIADLSTPGGRHDTTRNHVLRLMSLSAEGHTGVREALTRLGKAFVIAVADRADADSAQHEYAAMVNHPRGKALIAANLARPQENSIWDATPYLAQIRDAAHSRMLSPAVVLGVVLAYRLGEVPPNVVIPAIIGAPASLNMYSALWGPSGGGKTAALAVGKELISSTHWTAPPGSGEKIPGLFVAPDKEAENGVRWLRRNAVCAYDEITSLAGMANRSGSTLVGTLLSAWSGSAIGAQHQDTTRTHPVPDHSYRLCLSVGVQPRNAGVLMNHQGSGLPQRFLWLNSIDPTLGSLDYTPNASITPLHLSDVANWGDALGPRRDVRVCDSAYRAVWATKSAYHRGEVDGTDSHRLLLQLKVAAGLSILSPGIDEPEITEDVWALAGRVLTELHDPCIALASSEGSRQAKAAARSAGEMDAEREHAAEHAKVEKAANRLRKRMGGGGMTVRDVDRVFNAREKRDEIHRLAVDHLIGGGEWIELDGRYRSA</sequence>
<keyword evidence="4" id="KW-1185">Reference proteome</keyword>
<organism evidence="3 4">
    <name type="scientific">Williamsia herbipolensis</name>
    <dbReference type="NCBI Taxonomy" id="1603258"/>
    <lineage>
        <taxon>Bacteria</taxon>
        <taxon>Bacillati</taxon>
        <taxon>Actinomycetota</taxon>
        <taxon>Actinomycetes</taxon>
        <taxon>Mycobacteriales</taxon>
        <taxon>Nocardiaceae</taxon>
        <taxon>Williamsia</taxon>
    </lineage>
</organism>
<dbReference type="SUPFAM" id="SSF56747">
    <property type="entry name" value="Prim-pol domain"/>
    <property type="match status" value="1"/>
</dbReference>
<accession>A0AAU4K4R2</accession>
<dbReference type="SMART" id="SM00943">
    <property type="entry name" value="Prim-Pol"/>
    <property type="match status" value="1"/>
</dbReference>
<proteinExistence type="predicted"/>
<dbReference type="Proteomes" id="UP001432128">
    <property type="component" value="Chromosome"/>
</dbReference>
<gene>
    <name evidence="3" type="ORF">OG579_03840</name>
</gene>
<name>A0AAU4K4R2_9NOCA</name>
<dbReference type="EMBL" id="CP108021">
    <property type="protein sequence ID" value="WUM20962.1"/>
    <property type="molecule type" value="Genomic_DNA"/>
</dbReference>
<reference evidence="3 4" key="1">
    <citation type="submission" date="2022-10" db="EMBL/GenBank/DDBJ databases">
        <title>The complete genomes of actinobacterial strains from the NBC collection.</title>
        <authorList>
            <person name="Joergensen T.S."/>
            <person name="Alvarez Arevalo M."/>
            <person name="Sterndorff E.B."/>
            <person name="Faurdal D."/>
            <person name="Vuksanovic O."/>
            <person name="Mourched A.-S."/>
            <person name="Charusanti P."/>
            <person name="Shaw S."/>
            <person name="Blin K."/>
            <person name="Weber T."/>
        </authorList>
    </citation>
    <scope>NUCLEOTIDE SEQUENCE [LARGE SCALE GENOMIC DNA]</scope>
    <source>
        <strain evidence="3 4">NBC_00319</strain>
    </source>
</reference>
<dbReference type="AlphaFoldDB" id="A0AAU4K4R2"/>
<feature type="region of interest" description="Disordered" evidence="1">
    <location>
        <begin position="624"/>
        <end position="647"/>
    </location>
</feature>
<dbReference type="InterPro" id="IPR015330">
    <property type="entry name" value="DNA_primase/pol_bifunc_N"/>
</dbReference>
<feature type="compositionally biased region" description="Basic and acidic residues" evidence="1">
    <location>
        <begin position="632"/>
        <end position="647"/>
    </location>
</feature>
<protein>
    <submittedName>
        <fullName evidence="3">Bifunctional DNA primase/polymerase</fullName>
    </submittedName>
</protein>
<dbReference type="KEGG" id="whr:OG579_03840"/>